<dbReference type="STRING" id="27349.A0A0L6UCA8"/>
<dbReference type="VEuPathDB" id="FungiDB:VP01_749g5"/>
<organism evidence="1 2">
    <name type="scientific">Puccinia sorghi</name>
    <dbReference type="NCBI Taxonomy" id="27349"/>
    <lineage>
        <taxon>Eukaryota</taxon>
        <taxon>Fungi</taxon>
        <taxon>Dikarya</taxon>
        <taxon>Basidiomycota</taxon>
        <taxon>Pucciniomycotina</taxon>
        <taxon>Pucciniomycetes</taxon>
        <taxon>Pucciniales</taxon>
        <taxon>Pucciniaceae</taxon>
        <taxon>Puccinia</taxon>
    </lineage>
</organism>
<dbReference type="EMBL" id="LAVV01012938">
    <property type="protein sequence ID" value="KNZ46171.1"/>
    <property type="molecule type" value="Genomic_DNA"/>
</dbReference>
<accession>A0A0L6UCA8</accession>
<evidence type="ECO:0000313" key="1">
    <source>
        <dbReference type="EMBL" id="KNZ46171.1"/>
    </source>
</evidence>
<dbReference type="Proteomes" id="UP000037035">
    <property type="component" value="Unassembled WGS sequence"/>
</dbReference>
<sequence>MGDVKLNVINPQGTLISAQPIHNNLVTQICIMLKKADTQMKEIPEEFLVFIGKPWNISCLVQFVTGNCQKQLLTHLVAPLHLRYIIFKNPKKLSIFPVTSMFGSLAISVQEDTCNAIKFEHFLKHDLIGGKGITITEMENKI</sequence>
<name>A0A0L6UCA8_9BASI</name>
<dbReference type="AlphaFoldDB" id="A0A0L6UCA8"/>
<evidence type="ECO:0000313" key="2">
    <source>
        <dbReference type="Proteomes" id="UP000037035"/>
    </source>
</evidence>
<reference evidence="1 2" key="1">
    <citation type="submission" date="2015-08" db="EMBL/GenBank/DDBJ databases">
        <title>Next Generation Sequencing and Analysis of the Genome of Puccinia sorghi L Schw, the Causal Agent of Maize Common Rust.</title>
        <authorList>
            <person name="Rochi L."/>
            <person name="Burguener G."/>
            <person name="Darino M."/>
            <person name="Turjanski A."/>
            <person name="Kreff E."/>
            <person name="Dieguez M.J."/>
            <person name="Sacco F."/>
        </authorList>
    </citation>
    <scope>NUCLEOTIDE SEQUENCE [LARGE SCALE GENOMIC DNA]</scope>
    <source>
        <strain evidence="1 2">RO10H11247</strain>
    </source>
</reference>
<proteinExistence type="predicted"/>
<keyword evidence="2" id="KW-1185">Reference proteome</keyword>
<protein>
    <submittedName>
        <fullName evidence="1">Uncharacterized protein</fullName>
    </submittedName>
</protein>
<comment type="caution">
    <text evidence="1">The sequence shown here is derived from an EMBL/GenBank/DDBJ whole genome shotgun (WGS) entry which is preliminary data.</text>
</comment>
<gene>
    <name evidence="1" type="ORF">VP01_749g5</name>
</gene>